<keyword evidence="6 7" id="KW-0482">Metalloprotease</keyword>
<dbReference type="GO" id="GO:0006508">
    <property type="term" value="P:proteolysis"/>
    <property type="evidence" value="ECO:0007669"/>
    <property type="project" value="UniProtKB-KW"/>
</dbReference>
<comment type="caution">
    <text evidence="9">The sequence shown here is derived from an EMBL/GenBank/DDBJ whole genome shotgun (WGS) entry which is preliminary data.</text>
</comment>
<reference evidence="9 10" key="1">
    <citation type="submission" date="2014-05" db="EMBL/GenBank/DDBJ databases">
        <title>ATOL: Assembling a taxonomically balanced genome-scale reconstruction of the evolutionary history of the Enterobacteriaceae.</title>
        <authorList>
            <person name="Plunkett G.III."/>
            <person name="Neeno-Eckwall E.C."/>
            <person name="Glasner J.D."/>
            <person name="Perna N.T."/>
        </authorList>
    </citation>
    <scope>NUCLEOTIDE SEQUENCE [LARGE SCALE GENOMIC DNA]</scope>
    <source>
        <strain evidence="9 10">ATCC 33852</strain>
    </source>
</reference>
<dbReference type="Proteomes" id="UP000028640">
    <property type="component" value="Unassembled WGS sequence"/>
</dbReference>
<dbReference type="GO" id="GO:0046872">
    <property type="term" value="F:metal ion binding"/>
    <property type="evidence" value="ECO:0007669"/>
    <property type="project" value="UniProtKB-UniRule"/>
</dbReference>
<evidence type="ECO:0000313" key="10">
    <source>
        <dbReference type="Proteomes" id="UP000028640"/>
    </source>
</evidence>
<name>A0A085GKC0_EWIA3</name>
<dbReference type="PANTHER" id="PTHR11804:SF84">
    <property type="entry name" value="SACCHAROLYSIN"/>
    <property type="match status" value="1"/>
</dbReference>
<organism evidence="9 10">
    <name type="scientific">Ewingella americana (strain ATCC 33852 / DSM 4580 / CCUG 14506 / JCM 5911 / LMG 7869 / NCTC 12157 / CDC 1468-78)</name>
    <dbReference type="NCBI Taxonomy" id="910964"/>
    <lineage>
        <taxon>Bacteria</taxon>
        <taxon>Pseudomonadati</taxon>
        <taxon>Pseudomonadota</taxon>
        <taxon>Gammaproteobacteria</taxon>
        <taxon>Enterobacterales</taxon>
        <taxon>Yersiniaceae</taxon>
        <taxon>Ewingella</taxon>
    </lineage>
</organism>
<dbReference type="RefSeq" id="WP_034788832.1">
    <property type="nucleotide sequence ID" value="NZ_JMPJ01000030.1"/>
</dbReference>
<dbReference type="SUPFAM" id="SSF55486">
    <property type="entry name" value="Metalloproteases ('zincins'), catalytic domain"/>
    <property type="match status" value="1"/>
</dbReference>
<dbReference type="PANTHER" id="PTHR11804">
    <property type="entry name" value="PROTEASE M3 THIMET OLIGOPEPTIDASE-RELATED"/>
    <property type="match status" value="1"/>
</dbReference>
<feature type="domain" description="Peptidase M3A/M3B catalytic" evidence="8">
    <location>
        <begin position="152"/>
        <end position="552"/>
    </location>
</feature>
<keyword evidence="4 7" id="KW-0378">Hydrolase</keyword>
<evidence type="ECO:0000256" key="5">
    <source>
        <dbReference type="ARBA" id="ARBA00022833"/>
    </source>
</evidence>
<dbReference type="InterPro" id="IPR024079">
    <property type="entry name" value="MetalloPept_cat_dom_sf"/>
</dbReference>
<evidence type="ECO:0000256" key="6">
    <source>
        <dbReference type="ARBA" id="ARBA00023049"/>
    </source>
</evidence>
<dbReference type="InterPro" id="IPR024077">
    <property type="entry name" value="Neurolysin/TOP_dom2"/>
</dbReference>
<dbReference type="InterPro" id="IPR045090">
    <property type="entry name" value="Pept_M3A_M3B"/>
</dbReference>
<dbReference type="eggNOG" id="COG0339">
    <property type="taxonomic scope" value="Bacteria"/>
</dbReference>
<evidence type="ECO:0000256" key="2">
    <source>
        <dbReference type="ARBA" id="ARBA00022670"/>
    </source>
</evidence>
<keyword evidence="5 7" id="KW-0862">Zinc</keyword>
<evidence type="ECO:0000256" key="4">
    <source>
        <dbReference type="ARBA" id="ARBA00022801"/>
    </source>
</evidence>
<dbReference type="Gene3D" id="3.40.390.10">
    <property type="entry name" value="Collagenase (Catalytic Domain)"/>
    <property type="match status" value="2"/>
</dbReference>
<protein>
    <submittedName>
        <fullName evidence="9">Putative peptidase</fullName>
        <ecNumber evidence="9">3.4.24.-</ecNumber>
    </submittedName>
</protein>
<sequence length="620" mass="70526">MKKAQDYFNALNHDYLRVHKAKEELFWQNYMGTGDENVSADFAAAETAHKRFISESSRLGELREHIASLEKLTLDEEGKALLHGLQGWYRFFDCNTIEDPQAQALLDEIIQAESALFAKRKAHRLTHINAKGERVNASLGELLTNQANNENEAYRRSSQTALRELEEWLLHNGFPELVGLRNRFARQLGYRNYFDYKVNKTERMTPEQLFAILDRFEEQTREGNVRSLNELVARKGDGALLPWNIRFASAGDVTRQLDPYFPFADSLRRWIDSFKRLHIDFQGAEMQLDLLVREGKYENGFMHSPVPTFYDNGDWVSGVINFTSLAKPDQVGSGSSGLNTLFHEGGHAAHFANIRQNAPCFSQEFPPTSMAYAETQSMFCDSLLEDADWLKRYAKNAQGESVPDTLIHDSIAARQPMRAFNERHILLVPYFEWQLYQWPDEKRTPEAILALARDVETHILGVTGSPRPTMAIPHLLSMESACSYQGYLLALMAVEQTRAFFLKRDGYLTDNPAIGPDLAKHYWTPGNSISHDETLRNLTGEGFNPDYLAEACNQTVAAAWEEAQQTMKAAAQREQPAADFDLNAHIRVVDGKRVLADSADGDEAMCQDFADFVQQTYFHK</sequence>
<evidence type="ECO:0000259" key="8">
    <source>
        <dbReference type="Pfam" id="PF01432"/>
    </source>
</evidence>
<dbReference type="EMBL" id="JMPJ01000030">
    <property type="protein sequence ID" value="KFC84165.1"/>
    <property type="molecule type" value="Genomic_DNA"/>
</dbReference>
<gene>
    <name evidence="9" type="ORF">GEAM_0908</name>
</gene>
<keyword evidence="3 7" id="KW-0479">Metal-binding</keyword>
<proteinExistence type="inferred from homology"/>
<dbReference type="STRING" id="910964.GEAM_0908"/>
<comment type="similarity">
    <text evidence="1 7">Belongs to the peptidase M3 family.</text>
</comment>
<dbReference type="GO" id="GO:0006518">
    <property type="term" value="P:peptide metabolic process"/>
    <property type="evidence" value="ECO:0007669"/>
    <property type="project" value="TreeGrafter"/>
</dbReference>
<keyword evidence="2 7" id="KW-0645">Protease</keyword>
<comment type="cofactor">
    <cofactor evidence="7">
        <name>Zn(2+)</name>
        <dbReference type="ChEBI" id="CHEBI:29105"/>
    </cofactor>
    <text evidence="7">Binds 1 zinc ion.</text>
</comment>
<dbReference type="Gene3D" id="1.10.1370.10">
    <property type="entry name" value="Neurolysin, domain 3"/>
    <property type="match status" value="2"/>
</dbReference>
<keyword evidence="10" id="KW-1185">Reference proteome</keyword>
<dbReference type="InterPro" id="IPR001567">
    <property type="entry name" value="Pept_M3A_M3B_dom"/>
</dbReference>
<dbReference type="AlphaFoldDB" id="A0A085GKC0"/>
<dbReference type="GeneID" id="78379249"/>
<evidence type="ECO:0000256" key="1">
    <source>
        <dbReference type="ARBA" id="ARBA00006040"/>
    </source>
</evidence>
<dbReference type="OrthoDB" id="9773538at2"/>
<evidence type="ECO:0000256" key="7">
    <source>
        <dbReference type="RuleBase" id="RU003435"/>
    </source>
</evidence>
<evidence type="ECO:0000313" key="9">
    <source>
        <dbReference type="EMBL" id="KFC84165.1"/>
    </source>
</evidence>
<dbReference type="EC" id="3.4.24.-" evidence="9"/>
<accession>A0A085GKC0</accession>
<evidence type="ECO:0000256" key="3">
    <source>
        <dbReference type="ARBA" id="ARBA00022723"/>
    </source>
</evidence>
<dbReference type="GO" id="GO:0004222">
    <property type="term" value="F:metalloendopeptidase activity"/>
    <property type="evidence" value="ECO:0007669"/>
    <property type="project" value="InterPro"/>
</dbReference>
<dbReference type="Pfam" id="PF01432">
    <property type="entry name" value="Peptidase_M3"/>
    <property type="match status" value="1"/>
</dbReference>